<dbReference type="Proteomes" id="UP000826234">
    <property type="component" value="Unassembled WGS sequence"/>
</dbReference>
<evidence type="ECO:0000313" key="2">
    <source>
        <dbReference type="Proteomes" id="UP000826234"/>
    </source>
</evidence>
<reference evidence="1 2" key="1">
    <citation type="journal article" date="2022" name="Gigascience">
        <title>A chromosome-level genome assembly and annotation of the desert horned lizard, Phrynosoma platyrhinos, provides insight into chromosomal rearrangements among reptiles.</title>
        <authorList>
            <person name="Koochekian N."/>
            <person name="Ascanio A."/>
            <person name="Farleigh K."/>
            <person name="Card D.C."/>
            <person name="Schield D.R."/>
            <person name="Castoe T.A."/>
            <person name="Jezkova T."/>
        </authorList>
    </citation>
    <scope>NUCLEOTIDE SEQUENCE [LARGE SCALE GENOMIC DNA]</scope>
    <source>
        <strain evidence="1">NK-2021</strain>
    </source>
</reference>
<organism evidence="1 2">
    <name type="scientific">Phrynosoma platyrhinos</name>
    <name type="common">Desert horned lizard</name>
    <dbReference type="NCBI Taxonomy" id="52577"/>
    <lineage>
        <taxon>Eukaryota</taxon>
        <taxon>Metazoa</taxon>
        <taxon>Chordata</taxon>
        <taxon>Craniata</taxon>
        <taxon>Vertebrata</taxon>
        <taxon>Euteleostomi</taxon>
        <taxon>Lepidosauria</taxon>
        <taxon>Squamata</taxon>
        <taxon>Bifurcata</taxon>
        <taxon>Unidentata</taxon>
        <taxon>Episquamata</taxon>
        <taxon>Toxicofera</taxon>
        <taxon>Iguania</taxon>
        <taxon>Phrynosomatidae</taxon>
        <taxon>Phrynosomatinae</taxon>
        <taxon>Phrynosoma</taxon>
    </lineage>
</organism>
<proteinExistence type="predicted"/>
<comment type="caution">
    <text evidence="1">The sequence shown here is derived from an EMBL/GenBank/DDBJ whole genome shotgun (WGS) entry which is preliminary data.</text>
</comment>
<accession>A0ABQ7THC1</accession>
<name>A0ABQ7THC1_PHRPL</name>
<protein>
    <submittedName>
        <fullName evidence="1">Uncharacterized protein</fullName>
    </submittedName>
</protein>
<gene>
    <name evidence="1" type="ORF">JD844_011014</name>
</gene>
<sequence>MRMLAEDELRDAVLLVFANKQGCSPPTSKRHQFQCRLATDNCRDFTPNTPMEDSILLPLKRSHRLNIREEQQADSINRGDRGLSSLSHPSTLCLGWSLPLLSHQLWAHPSCIVFGQGREKCP</sequence>
<dbReference type="EMBL" id="JAIPUX010000439">
    <property type="protein sequence ID" value="KAH0629159.1"/>
    <property type="molecule type" value="Genomic_DNA"/>
</dbReference>
<keyword evidence="2" id="KW-1185">Reference proteome</keyword>
<evidence type="ECO:0000313" key="1">
    <source>
        <dbReference type="EMBL" id="KAH0629159.1"/>
    </source>
</evidence>